<dbReference type="InterPro" id="IPR027417">
    <property type="entry name" value="P-loop_NTPase"/>
</dbReference>
<keyword evidence="1" id="KW-0548">Nucleotidyltransferase</keyword>
<keyword evidence="2" id="KW-1185">Reference proteome</keyword>
<protein>
    <submittedName>
        <fullName evidence="1">DNA polymerase-3 subunit delta</fullName>
        <ecNumber evidence="1">2.7.7.7</ecNumber>
    </submittedName>
</protein>
<gene>
    <name evidence="1" type="ORF">JOC77_004278</name>
</gene>
<dbReference type="PANTHER" id="PTHR11669:SF8">
    <property type="entry name" value="DNA POLYMERASE III SUBUNIT DELTA"/>
    <property type="match status" value="1"/>
</dbReference>
<dbReference type="SUPFAM" id="SSF52540">
    <property type="entry name" value="P-loop containing nucleoside triphosphate hydrolases"/>
    <property type="match status" value="1"/>
</dbReference>
<dbReference type="Pfam" id="PF13177">
    <property type="entry name" value="DNA_pol3_delta2"/>
    <property type="match status" value="1"/>
</dbReference>
<dbReference type="NCBIfam" id="NF005972">
    <property type="entry name" value="PRK08058.1"/>
    <property type="match status" value="1"/>
</dbReference>
<dbReference type="InterPro" id="IPR004622">
    <property type="entry name" value="DNA_pol_HolB"/>
</dbReference>
<dbReference type="InterPro" id="IPR050238">
    <property type="entry name" value="DNA_Rep/Repair_Clamp_Loader"/>
</dbReference>
<dbReference type="Gene3D" id="3.40.50.300">
    <property type="entry name" value="P-loop containing nucleotide triphosphate hydrolases"/>
    <property type="match status" value="1"/>
</dbReference>
<organism evidence="1 2">
    <name type="scientific">Peribacillus deserti</name>
    <dbReference type="NCBI Taxonomy" id="673318"/>
    <lineage>
        <taxon>Bacteria</taxon>
        <taxon>Bacillati</taxon>
        <taxon>Bacillota</taxon>
        <taxon>Bacilli</taxon>
        <taxon>Bacillales</taxon>
        <taxon>Bacillaceae</taxon>
        <taxon>Peribacillus</taxon>
    </lineage>
</organism>
<evidence type="ECO:0000313" key="1">
    <source>
        <dbReference type="EMBL" id="MBM7694799.1"/>
    </source>
</evidence>
<accession>A0ABS2QPY8</accession>
<dbReference type="GO" id="GO:0003887">
    <property type="term" value="F:DNA-directed DNA polymerase activity"/>
    <property type="evidence" value="ECO:0007669"/>
    <property type="project" value="UniProtKB-EC"/>
</dbReference>
<dbReference type="PANTHER" id="PTHR11669">
    <property type="entry name" value="REPLICATION FACTOR C / DNA POLYMERASE III GAMMA-TAU SUBUNIT"/>
    <property type="match status" value="1"/>
</dbReference>
<evidence type="ECO:0000313" key="2">
    <source>
        <dbReference type="Proteomes" id="UP000823486"/>
    </source>
</evidence>
<sequence>MIGKWNELEQIQPDVYRMLKNSRIKNRVAHAYLFEGGKGTGKREAALLFAKSLFCEQITEGIVPCDHCVNCKRIQSGNHPDVHVLEPDGLSIKKEQIQTLQEEFSKKAVESSKKLYAIFHADKMTNQAANSLLKFLEEPNRETTAILVTEQVQRILPTILSRCQVISFKPLSPIYFKETLLQNGVSPSNATVISHLTQNLEEALQMNSQEWFAQAQKIMVKLYETLRSNPLKALLYLQEEWFAHFKEKEQIDRGLDLLFLIYKDLLHVQLDKRNQLVFNHLEKVLEHDALLISSQRLAEKMSVILDAKKRLLSNTNTQLLMEQLVLNLQEGSSFV</sequence>
<dbReference type="EC" id="2.7.7.7" evidence="1"/>
<dbReference type="NCBIfam" id="TIGR00678">
    <property type="entry name" value="holB"/>
    <property type="match status" value="1"/>
</dbReference>
<dbReference type="Proteomes" id="UP000823486">
    <property type="component" value="Unassembled WGS sequence"/>
</dbReference>
<proteinExistence type="predicted"/>
<keyword evidence="1" id="KW-0808">Transferase</keyword>
<name>A0ABS2QPY8_9BACI</name>
<comment type="caution">
    <text evidence="1">The sequence shown here is derived from an EMBL/GenBank/DDBJ whole genome shotgun (WGS) entry which is preliminary data.</text>
</comment>
<reference evidence="1 2" key="1">
    <citation type="submission" date="2021-01" db="EMBL/GenBank/DDBJ databases">
        <title>Genomic Encyclopedia of Type Strains, Phase IV (KMG-IV): sequencing the most valuable type-strain genomes for metagenomic binning, comparative biology and taxonomic classification.</title>
        <authorList>
            <person name="Goeker M."/>
        </authorList>
    </citation>
    <scope>NUCLEOTIDE SEQUENCE [LARGE SCALE GENOMIC DNA]</scope>
    <source>
        <strain evidence="1 2">DSM 105482</strain>
    </source>
</reference>
<dbReference type="EMBL" id="JAFBFI010000038">
    <property type="protein sequence ID" value="MBM7694799.1"/>
    <property type="molecule type" value="Genomic_DNA"/>
</dbReference>